<accession>A0A6G1FX10</accession>
<dbReference type="SUPFAM" id="SSF49503">
    <property type="entry name" value="Cupredoxins"/>
    <property type="match status" value="2"/>
</dbReference>
<proteinExistence type="inferred from homology"/>
<dbReference type="OrthoDB" id="2121828at2759"/>
<reference evidence="6" key="3">
    <citation type="submission" date="2025-04" db="UniProtKB">
        <authorList>
            <consortium name="RefSeq"/>
        </authorList>
    </citation>
    <scope>IDENTIFICATION</scope>
    <source>
        <strain evidence="6">CBS 781.70</strain>
    </source>
</reference>
<dbReference type="InterPro" id="IPR045087">
    <property type="entry name" value="Cu-oxidase_fam"/>
</dbReference>
<dbReference type="Proteomes" id="UP000504638">
    <property type="component" value="Unplaced"/>
</dbReference>
<dbReference type="GeneID" id="54422544"/>
<dbReference type="InterPro" id="IPR011706">
    <property type="entry name" value="Cu-oxidase_C"/>
</dbReference>
<dbReference type="Gene3D" id="2.60.40.420">
    <property type="entry name" value="Cupredoxins - blue copper proteins"/>
    <property type="match status" value="2"/>
</dbReference>
<keyword evidence="5" id="KW-1185">Reference proteome</keyword>
<protein>
    <submittedName>
        <fullName evidence="4 6">Cupredoxin</fullName>
    </submittedName>
</protein>
<feature type="domain" description="Plastocyanin-like" evidence="2">
    <location>
        <begin position="9"/>
        <end position="103"/>
    </location>
</feature>
<evidence type="ECO:0000313" key="6">
    <source>
        <dbReference type="RefSeq" id="XP_033531790.1"/>
    </source>
</evidence>
<gene>
    <name evidence="4 6" type="ORF">P152DRAFT_483976</name>
</gene>
<comment type="similarity">
    <text evidence="1">Belongs to the multicopper oxidase family.</text>
</comment>
<feature type="domain" description="Plastocyanin-like" evidence="3">
    <location>
        <begin position="182"/>
        <end position="262"/>
    </location>
</feature>
<evidence type="ECO:0000313" key="4">
    <source>
        <dbReference type="EMBL" id="KAF1810159.1"/>
    </source>
</evidence>
<reference evidence="6" key="2">
    <citation type="submission" date="2020-04" db="EMBL/GenBank/DDBJ databases">
        <authorList>
            <consortium name="NCBI Genome Project"/>
        </authorList>
    </citation>
    <scope>NUCLEOTIDE SEQUENCE</scope>
    <source>
        <strain evidence="6">CBS 781.70</strain>
    </source>
</reference>
<sequence length="262" mass="29340">MAPLGNMRKMGLEPSKKHLLRIVNVGFNNYFHVSLDNHPFTVVAADFIPIKPFTTTSLVLGGGQRYDVIIDANQAVGNYWFRTKFGGTADDPYDGRNRNAANIKNIFSYNGAPQSRTEADNNLVRWLVKVSAVNINRDFPTLQYVLDWNTDCPSNDNVYTVDKADENLVGLLGHPSRRDPPPIPYPVHLHGHGFRILGSGINETFDASSLLNFDNPIRRNTTSLPALSWIVLTFPADNPGAWLMHFLIPFHIATDLGHQFLE</sequence>
<evidence type="ECO:0000259" key="2">
    <source>
        <dbReference type="Pfam" id="PF00394"/>
    </source>
</evidence>
<evidence type="ECO:0000259" key="3">
    <source>
        <dbReference type="Pfam" id="PF07731"/>
    </source>
</evidence>
<evidence type="ECO:0000313" key="5">
    <source>
        <dbReference type="Proteomes" id="UP000504638"/>
    </source>
</evidence>
<name>A0A6G1FX10_9PEZI</name>
<dbReference type="Pfam" id="PF07731">
    <property type="entry name" value="Cu-oxidase_2"/>
    <property type="match status" value="1"/>
</dbReference>
<organism evidence="4">
    <name type="scientific">Eremomyces bilateralis CBS 781.70</name>
    <dbReference type="NCBI Taxonomy" id="1392243"/>
    <lineage>
        <taxon>Eukaryota</taxon>
        <taxon>Fungi</taxon>
        <taxon>Dikarya</taxon>
        <taxon>Ascomycota</taxon>
        <taxon>Pezizomycotina</taxon>
        <taxon>Dothideomycetes</taxon>
        <taxon>Dothideomycetes incertae sedis</taxon>
        <taxon>Eremomycetales</taxon>
        <taxon>Eremomycetaceae</taxon>
        <taxon>Eremomyces</taxon>
    </lineage>
</organism>
<reference evidence="4 6" key="1">
    <citation type="submission" date="2020-01" db="EMBL/GenBank/DDBJ databases">
        <authorList>
            <consortium name="DOE Joint Genome Institute"/>
            <person name="Haridas S."/>
            <person name="Albert R."/>
            <person name="Binder M."/>
            <person name="Bloem J."/>
            <person name="Labutti K."/>
            <person name="Salamov A."/>
            <person name="Andreopoulos B."/>
            <person name="Baker S.E."/>
            <person name="Barry K."/>
            <person name="Bills G."/>
            <person name="Bluhm B.H."/>
            <person name="Cannon C."/>
            <person name="Castanera R."/>
            <person name="Culley D.E."/>
            <person name="Daum C."/>
            <person name="Ezra D."/>
            <person name="Gonzalez J.B."/>
            <person name="Henrissat B."/>
            <person name="Kuo A."/>
            <person name="Liang C."/>
            <person name="Lipzen A."/>
            <person name="Lutzoni F."/>
            <person name="Magnuson J."/>
            <person name="Mondo S."/>
            <person name="Nolan M."/>
            <person name="Ohm R."/>
            <person name="Pangilinan J."/>
            <person name="Park H.-J."/>
            <person name="Ramirez L."/>
            <person name="Alfaro M."/>
            <person name="Sun H."/>
            <person name="Tritt A."/>
            <person name="Yoshinaga Y."/>
            <person name="Zwiers L.-H."/>
            <person name="Turgeon B.G."/>
            <person name="Goodwin S.B."/>
            <person name="Spatafora J.W."/>
            <person name="Crous P.W."/>
            <person name="Grigoriev I.V."/>
        </authorList>
    </citation>
    <scope>NUCLEOTIDE SEQUENCE</scope>
    <source>
        <strain evidence="4 6">CBS 781.70</strain>
    </source>
</reference>
<dbReference type="GO" id="GO:0016491">
    <property type="term" value="F:oxidoreductase activity"/>
    <property type="evidence" value="ECO:0007669"/>
    <property type="project" value="InterPro"/>
</dbReference>
<evidence type="ECO:0000256" key="1">
    <source>
        <dbReference type="ARBA" id="ARBA00010609"/>
    </source>
</evidence>
<dbReference type="GO" id="GO:0005507">
    <property type="term" value="F:copper ion binding"/>
    <property type="evidence" value="ECO:0007669"/>
    <property type="project" value="InterPro"/>
</dbReference>
<dbReference type="PANTHER" id="PTHR11709:SF414">
    <property type="entry name" value="ADR239WP"/>
    <property type="match status" value="1"/>
</dbReference>
<dbReference type="InterPro" id="IPR001117">
    <property type="entry name" value="Cu-oxidase_2nd"/>
</dbReference>
<dbReference type="PANTHER" id="PTHR11709">
    <property type="entry name" value="MULTI-COPPER OXIDASE"/>
    <property type="match status" value="1"/>
</dbReference>
<dbReference type="AlphaFoldDB" id="A0A6G1FX10"/>
<dbReference type="InterPro" id="IPR008972">
    <property type="entry name" value="Cupredoxin"/>
</dbReference>
<dbReference type="Pfam" id="PF00394">
    <property type="entry name" value="Cu-oxidase"/>
    <property type="match status" value="1"/>
</dbReference>
<dbReference type="EMBL" id="ML975167">
    <property type="protein sequence ID" value="KAF1810159.1"/>
    <property type="molecule type" value="Genomic_DNA"/>
</dbReference>
<dbReference type="RefSeq" id="XP_033531790.1">
    <property type="nucleotide sequence ID" value="XM_033681974.1"/>
</dbReference>